<dbReference type="STRING" id="1392247.A0A3N4KG48"/>
<keyword evidence="4 9" id="KW-0812">Transmembrane</keyword>
<keyword evidence="7 10" id="KW-0472">Membrane</keyword>
<dbReference type="OrthoDB" id="3222at2759"/>
<evidence type="ECO:0000256" key="8">
    <source>
        <dbReference type="ARBA" id="ARBA00034651"/>
    </source>
</evidence>
<dbReference type="InterPro" id="IPR034294">
    <property type="entry name" value="Aquaporin_transptr"/>
</dbReference>
<feature type="transmembrane region" description="Helical" evidence="10">
    <location>
        <begin position="179"/>
        <end position="201"/>
    </location>
</feature>
<dbReference type="PANTHER" id="PTHR19139">
    <property type="entry name" value="AQUAPORIN TRANSPORTER"/>
    <property type="match status" value="1"/>
</dbReference>
<accession>A0A3N4KG48</accession>
<evidence type="ECO:0000256" key="4">
    <source>
        <dbReference type="ARBA" id="ARBA00022692"/>
    </source>
</evidence>
<evidence type="ECO:0000256" key="10">
    <source>
        <dbReference type="SAM" id="Phobius"/>
    </source>
</evidence>
<dbReference type="EMBL" id="ML119151">
    <property type="protein sequence ID" value="RPB09513.1"/>
    <property type="molecule type" value="Genomic_DNA"/>
</dbReference>
<sequence>MSTSKVTSKSTASAVATPVEIDASSDISTPSAEYGGWKKSVYKDYALQMIVEFIGTFLFLLFAFGGTQAAKVNWDYAAPNPAHNPTKAVASPDLLLYIAVAFGLSLTVNVFVFYRVSGGLFNPAITTGLVVIGAMSPLKGALLGASQLLGGIAASAVVAGLLPGGLAVGTALAPGVSTVQGLFLEMFLTAELMITIFLLAVEKHRATYIAPLGIGASFFITQLFGVYFTGGSLNPARSFGPAVVTGDFPSYHWIYWLGPVMGACLAAGVYKILLLADYTTINPGQDEDGLTSVEAVLTAMRKGNGITRADGELGRRGEISIV</sequence>
<evidence type="ECO:0000256" key="6">
    <source>
        <dbReference type="ARBA" id="ARBA00022989"/>
    </source>
</evidence>
<evidence type="ECO:0000256" key="9">
    <source>
        <dbReference type="RuleBase" id="RU000477"/>
    </source>
</evidence>
<keyword evidence="6 10" id="KW-1133">Transmembrane helix</keyword>
<dbReference type="Proteomes" id="UP000277580">
    <property type="component" value="Unassembled WGS sequence"/>
</dbReference>
<evidence type="ECO:0000256" key="1">
    <source>
        <dbReference type="ARBA" id="ARBA00004141"/>
    </source>
</evidence>
<evidence type="ECO:0000313" key="12">
    <source>
        <dbReference type="Proteomes" id="UP000277580"/>
    </source>
</evidence>
<dbReference type="InterPro" id="IPR023271">
    <property type="entry name" value="Aquaporin-like"/>
</dbReference>
<dbReference type="InterPro" id="IPR000425">
    <property type="entry name" value="MIP"/>
</dbReference>
<evidence type="ECO:0000256" key="5">
    <source>
        <dbReference type="ARBA" id="ARBA00022737"/>
    </source>
</evidence>
<evidence type="ECO:0000256" key="3">
    <source>
        <dbReference type="ARBA" id="ARBA00022448"/>
    </source>
</evidence>
<organism evidence="11 12">
    <name type="scientific">Morchella conica CCBAS932</name>
    <dbReference type="NCBI Taxonomy" id="1392247"/>
    <lineage>
        <taxon>Eukaryota</taxon>
        <taxon>Fungi</taxon>
        <taxon>Dikarya</taxon>
        <taxon>Ascomycota</taxon>
        <taxon>Pezizomycotina</taxon>
        <taxon>Pezizomycetes</taxon>
        <taxon>Pezizales</taxon>
        <taxon>Morchellaceae</taxon>
        <taxon>Morchella</taxon>
    </lineage>
</organism>
<dbReference type="FunCoup" id="A0A3N4KG48">
    <property type="interactions" value="236"/>
</dbReference>
<feature type="transmembrane region" description="Helical" evidence="10">
    <location>
        <begin position="253"/>
        <end position="273"/>
    </location>
</feature>
<gene>
    <name evidence="11" type="ORF">P167DRAFT_547947</name>
</gene>
<dbReference type="Pfam" id="PF00230">
    <property type="entry name" value="MIP"/>
    <property type="match status" value="1"/>
</dbReference>
<comment type="similarity">
    <text evidence="2 9">Belongs to the MIP/aquaporin (TC 1.A.8) family.</text>
</comment>
<evidence type="ECO:0000256" key="2">
    <source>
        <dbReference type="ARBA" id="ARBA00006175"/>
    </source>
</evidence>
<feature type="transmembrane region" description="Helical" evidence="10">
    <location>
        <begin position="148"/>
        <end position="173"/>
    </location>
</feature>
<name>A0A3N4KG48_9PEZI</name>
<dbReference type="FunFam" id="1.20.1080.10:FF:000014">
    <property type="entry name" value="Aquaporin 1"/>
    <property type="match status" value="1"/>
</dbReference>
<comment type="subcellular location">
    <subcellularLocation>
        <location evidence="1">Membrane</location>
        <topology evidence="1">Multi-pass membrane protein</topology>
    </subcellularLocation>
</comment>
<keyword evidence="5" id="KW-0677">Repeat</keyword>
<proteinExistence type="inferred from homology"/>
<feature type="transmembrane region" description="Helical" evidence="10">
    <location>
        <begin position="208"/>
        <end position="233"/>
    </location>
</feature>
<feature type="transmembrane region" description="Helical" evidence="10">
    <location>
        <begin position="120"/>
        <end position="136"/>
    </location>
</feature>
<evidence type="ECO:0000313" key="11">
    <source>
        <dbReference type="EMBL" id="RPB09513.1"/>
    </source>
</evidence>
<dbReference type="SUPFAM" id="SSF81338">
    <property type="entry name" value="Aquaporin-like"/>
    <property type="match status" value="1"/>
</dbReference>
<dbReference type="PANTHER" id="PTHR19139:SF199">
    <property type="entry name" value="MIP17260P"/>
    <property type="match status" value="1"/>
</dbReference>
<dbReference type="AlphaFoldDB" id="A0A3N4KG48"/>
<dbReference type="GO" id="GO:0015250">
    <property type="term" value="F:water channel activity"/>
    <property type="evidence" value="ECO:0007669"/>
    <property type="project" value="TreeGrafter"/>
</dbReference>
<evidence type="ECO:0000256" key="7">
    <source>
        <dbReference type="ARBA" id="ARBA00023136"/>
    </source>
</evidence>
<dbReference type="GO" id="GO:0005886">
    <property type="term" value="C:plasma membrane"/>
    <property type="evidence" value="ECO:0007669"/>
    <property type="project" value="TreeGrafter"/>
</dbReference>
<dbReference type="InParanoid" id="A0A3N4KG48"/>
<keyword evidence="12" id="KW-1185">Reference proteome</keyword>
<comment type="catalytic activity">
    <reaction evidence="8">
        <text>H2O(in) = H2O(out)</text>
        <dbReference type="Rhea" id="RHEA:29667"/>
        <dbReference type="ChEBI" id="CHEBI:15377"/>
    </reaction>
</comment>
<dbReference type="Gene3D" id="1.20.1080.10">
    <property type="entry name" value="Glycerol uptake facilitator protein"/>
    <property type="match status" value="1"/>
</dbReference>
<reference evidence="11 12" key="1">
    <citation type="journal article" date="2018" name="Nat. Ecol. Evol.">
        <title>Pezizomycetes genomes reveal the molecular basis of ectomycorrhizal truffle lifestyle.</title>
        <authorList>
            <person name="Murat C."/>
            <person name="Payen T."/>
            <person name="Noel B."/>
            <person name="Kuo A."/>
            <person name="Morin E."/>
            <person name="Chen J."/>
            <person name="Kohler A."/>
            <person name="Krizsan K."/>
            <person name="Balestrini R."/>
            <person name="Da Silva C."/>
            <person name="Montanini B."/>
            <person name="Hainaut M."/>
            <person name="Levati E."/>
            <person name="Barry K.W."/>
            <person name="Belfiori B."/>
            <person name="Cichocki N."/>
            <person name="Clum A."/>
            <person name="Dockter R.B."/>
            <person name="Fauchery L."/>
            <person name="Guy J."/>
            <person name="Iotti M."/>
            <person name="Le Tacon F."/>
            <person name="Lindquist E.A."/>
            <person name="Lipzen A."/>
            <person name="Malagnac F."/>
            <person name="Mello A."/>
            <person name="Molinier V."/>
            <person name="Miyauchi S."/>
            <person name="Poulain J."/>
            <person name="Riccioni C."/>
            <person name="Rubini A."/>
            <person name="Sitrit Y."/>
            <person name="Splivallo R."/>
            <person name="Traeger S."/>
            <person name="Wang M."/>
            <person name="Zifcakova L."/>
            <person name="Wipf D."/>
            <person name="Zambonelli A."/>
            <person name="Paolocci F."/>
            <person name="Nowrousian M."/>
            <person name="Ottonello S."/>
            <person name="Baldrian P."/>
            <person name="Spatafora J.W."/>
            <person name="Henrissat B."/>
            <person name="Nagy L.G."/>
            <person name="Aury J.M."/>
            <person name="Wincker P."/>
            <person name="Grigoriev I.V."/>
            <person name="Bonfante P."/>
            <person name="Martin F.M."/>
        </authorList>
    </citation>
    <scope>NUCLEOTIDE SEQUENCE [LARGE SCALE GENOMIC DNA]</scope>
    <source>
        <strain evidence="11 12">CCBAS932</strain>
    </source>
</reference>
<dbReference type="PRINTS" id="PR00783">
    <property type="entry name" value="MINTRINSICP"/>
</dbReference>
<keyword evidence="3 9" id="KW-0813">Transport</keyword>
<feature type="transmembrane region" description="Helical" evidence="10">
    <location>
        <begin position="45"/>
        <end position="64"/>
    </location>
</feature>
<protein>
    <submittedName>
        <fullName evidence="11">Aquaporin-like protein</fullName>
    </submittedName>
</protein>
<feature type="transmembrane region" description="Helical" evidence="10">
    <location>
        <begin position="94"/>
        <end position="114"/>
    </location>
</feature>